<dbReference type="GO" id="GO:0004497">
    <property type="term" value="F:monooxygenase activity"/>
    <property type="evidence" value="ECO:0007669"/>
    <property type="project" value="UniProtKB-KW"/>
</dbReference>
<keyword evidence="7" id="KW-0503">Monooxygenase</keyword>
<dbReference type="Gene3D" id="3.50.50.60">
    <property type="entry name" value="FAD/NAD(P)-binding domain"/>
    <property type="match status" value="2"/>
</dbReference>
<dbReference type="PIRSF" id="PIRSF000332">
    <property type="entry name" value="FMO"/>
    <property type="match status" value="1"/>
</dbReference>
<dbReference type="InterPro" id="IPR036188">
    <property type="entry name" value="FAD/NAD-bd_sf"/>
</dbReference>
<evidence type="ECO:0000256" key="1">
    <source>
        <dbReference type="ARBA" id="ARBA00009183"/>
    </source>
</evidence>
<evidence type="ECO:0000256" key="6">
    <source>
        <dbReference type="SAM" id="MobiDB-lite"/>
    </source>
</evidence>
<evidence type="ECO:0000256" key="3">
    <source>
        <dbReference type="ARBA" id="ARBA00022827"/>
    </source>
</evidence>
<evidence type="ECO:0000313" key="7">
    <source>
        <dbReference type="EMBL" id="KAK7943977.1"/>
    </source>
</evidence>
<dbReference type="InterPro" id="IPR020946">
    <property type="entry name" value="Flavin_mOase-like"/>
</dbReference>
<keyword evidence="3" id="KW-0274">FAD</keyword>
<evidence type="ECO:0000313" key="8">
    <source>
        <dbReference type="Proteomes" id="UP001391051"/>
    </source>
</evidence>
<evidence type="ECO:0000256" key="5">
    <source>
        <dbReference type="ARBA" id="ARBA00023002"/>
    </source>
</evidence>
<reference evidence="7 8" key="1">
    <citation type="submission" date="2023-01" db="EMBL/GenBank/DDBJ databases">
        <title>Analysis of 21 Apiospora genomes using comparative genomics revels a genus with tremendous synthesis potential of carbohydrate active enzymes and secondary metabolites.</title>
        <authorList>
            <person name="Sorensen T."/>
        </authorList>
    </citation>
    <scope>NUCLEOTIDE SEQUENCE [LARGE SCALE GENOMIC DNA]</scope>
    <source>
        <strain evidence="7 8">CBS 24483</strain>
    </source>
</reference>
<name>A0ABR1Q1U1_9PEZI</name>
<feature type="compositionally biased region" description="Polar residues" evidence="6">
    <location>
        <begin position="315"/>
        <end position="334"/>
    </location>
</feature>
<dbReference type="EMBL" id="JAQQWE010000008">
    <property type="protein sequence ID" value="KAK7943977.1"/>
    <property type="molecule type" value="Genomic_DNA"/>
</dbReference>
<keyword evidence="4" id="KW-0521">NADP</keyword>
<dbReference type="RefSeq" id="XP_066696008.1">
    <property type="nucleotide sequence ID" value="XM_066849312.1"/>
</dbReference>
<evidence type="ECO:0000256" key="2">
    <source>
        <dbReference type="ARBA" id="ARBA00022630"/>
    </source>
</evidence>
<evidence type="ECO:0000256" key="4">
    <source>
        <dbReference type="ARBA" id="ARBA00022857"/>
    </source>
</evidence>
<keyword evidence="8" id="KW-1185">Reference proteome</keyword>
<accession>A0ABR1Q1U1</accession>
<keyword evidence="5" id="KW-0560">Oxidoreductase</keyword>
<keyword evidence="2" id="KW-0285">Flavoprotein</keyword>
<dbReference type="SUPFAM" id="SSF51905">
    <property type="entry name" value="FAD/NAD(P)-binding domain"/>
    <property type="match status" value="2"/>
</dbReference>
<gene>
    <name evidence="7" type="ORF">PG986_013090</name>
</gene>
<dbReference type="Proteomes" id="UP001391051">
    <property type="component" value="Unassembled WGS sequence"/>
</dbReference>
<dbReference type="GeneID" id="92082374"/>
<dbReference type="InterPro" id="IPR050346">
    <property type="entry name" value="FMO-like"/>
</dbReference>
<dbReference type="PANTHER" id="PTHR23023">
    <property type="entry name" value="DIMETHYLANILINE MONOOXYGENASE"/>
    <property type="match status" value="1"/>
</dbReference>
<sequence>MCFSDARFAYGPFPPHWVPRQYLETYFAQHRLDPLLIANTTVEDLSRVPSDEASDKWKLTLRKYDKLRGVDVWWEEVFDAVAIANGHYSVPYIPPVKGLEAYVEKYPGRVVHSKYFRSASVYRSKKVLVVGNSASGYDITNEVATVARAPVYQSRRHQGRWDGDAPPAGIAWKPVITEYRPEKNNGQILFADGSCLDDDDVDTVIYCTGYRPSFPFWNAATNGHELYDYDNNKLAGNYWHTFFPDYPNLAVVGMPRTLTFRSFEYQAVAIARLWAGRASTPLPPSASSGGGRRNAWKRCGGAGPGSMTSGGRASTAATCWSTSGSCSTLRGSGR</sequence>
<feature type="region of interest" description="Disordered" evidence="6">
    <location>
        <begin position="299"/>
        <end position="334"/>
    </location>
</feature>
<comment type="caution">
    <text evidence="7">The sequence shown here is derived from an EMBL/GenBank/DDBJ whole genome shotgun (WGS) entry which is preliminary data.</text>
</comment>
<dbReference type="PRINTS" id="PR00370">
    <property type="entry name" value="FMOXYGENASE"/>
</dbReference>
<protein>
    <submittedName>
        <fullName evidence="7">Dimethylaniline monooxygenase</fullName>
    </submittedName>
</protein>
<proteinExistence type="inferred from homology"/>
<dbReference type="InterPro" id="IPR000960">
    <property type="entry name" value="Flavin_mOase"/>
</dbReference>
<dbReference type="Pfam" id="PF00743">
    <property type="entry name" value="FMO-like"/>
    <property type="match status" value="1"/>
</dbReference>
<organism evidence="7 8">
    <name type="scientific">Apiospora aurea</name>
    <dbReference type="NCBI Taxonomy" id="335848"/>
    <lineage>
        <taxon>Eukaryota</taxon>
        <taxon>Fungi</taxon>
        <taxon>Dikarya</taxon>
        <taxon>Ascomycota</taxon>
        <taxon>Pezizomycotina</taxon>
        <taxon>Sordariomycetes</taxon>
        <taxon>Xylariomycetidae</taxon>
        <taxon>Amphisphaeriales</taxon>
        <taxon>Apiosporaceae</taxon>
        <taxon>Apiospora</taxon>
    </lineage>
</organism>
<comment type="similarity">
    <text evidence="1">Belongs to the FMO family.</text>
</comment>